<reference evidence="5 6" key="1">
    <citation type="submission" date="2022-06" db="EMBL/GenBank/DDBJ databases">
        <title>Isolation of gut microbiota from human fecal samples.</title>
        <authorList>
            <person name="Pamer E.G."/>
            <person name="Barat B."/>
            <person name="Waligurski E."/>
            <person name="Medina S."/>
            <person name="Paddock L."/>
            <person name="Mostad J."/>
        </authorList>
    </citation>
    <scope>NUCLEOTIDE SEQUENCE [LARGE SCALE GENOMIC DNA]</scope>
    <source>
        <strain evidence="5 6">DFI.7.95</strain>
    </source>
</reference>
<name>A0ABT1S9D1_9FIRM</name>
<feature type="domain" description="ABC transporter" evidence="4">
    <location>
        <begin position="8"/>
        <end position="263"/>
    </location>
</feature>
<dbReference type="InterPro" id="IPR017871">
    <property type="entry name" value="ABC_transporter-like_CS"/>
</dbReference>
<dbReference type="EMBL" id="JANGAC010000005">
    <property type="protein sequence ID" value="MCQ4923080.1"/>
    <property type="molecule type" value="Genomic_DNA"/>
</dbReference>
<accession>A0ABT1S9D1</accession>
<dbReference type="InterPro" id="IPR013563">
    <property type="entry name" value="Oligopep_ABC_C"/>
</dbReference>
<evidence type="ECO:0000256" key="2">
    <source>
        <dbReference type="ARBA" id="ARBA00022741"/>
    </source>
</evidence>
<protein>
    <submittedName>
        <fullName evidence="5">ATP-binding cassette domain-containing protein</fullName>
    </submittedName>
</protein>
<dbReference type="RefSeq" id="WP_256311130.1">
    <property type="nucleotide sequence ID" value="NZ_JANGAC010000005.1"/>
</dbReference>
<organism evidence="5 6">
    <name type="scientific">Tissierella carlieri</name>
    <dbReference type="NCBI Taxonomy" id="689904"/>
    <lineage>
        <taxon>Bacteria</taxon>
        <taxon>Bacillati</taxon>
        <taxon>Bacillota</taxon>
        <taxon>Tissierellia</taxon>
        <taxon>Tissierellales</taxon>
        <taxon>Tissierellaceae</taxon>
        <taxon>Tissierella</taxon>
    </lineage>
</organism>
<dbReference type="Pfam" id="PF08352">
    <property type="entry name" value="oligo_HPY"/>
    <property type="match status" value="1"/>
</dbReference>
<keyword evidence="2" id="KW-0547">Nucleotide-binding</keyword>
<evidence type="ECO:0000256" key="3">
    <source>
        <dbReference type="ARBA" id="ARBA00022840"/>
    </source>
</evidence>
<keyword evidence="1" id="KW-0813">Transport</keyword>
<evidence type="ECO:0000256" key="1">
    <source>
        <dbReference type="ARBA" id="ARBA00022448"/>
    </source>
</evidence>
<keyword evidence="3 5" id="KW-0067">ATP-binding</keyword>
<proteinExistence type="predicted"/>
<dbReference type="Proteomes" id="UP001524478">
    <property type="component" value="Unassembled WGS sequence"/>
</dbReference>
<evidence type="ECO:0000313" key="5">
    <source>
        <dbReference type="EMBL" id="MCQ4923080.1"/>
    </source>
</evidence>
<dbReference type="SUPFAM" id="SSF52540">
    <property type="entry name" value="P-loop containing nucleoside triphosphate hydrolases"/>
    <property type="match status" value="1"/>
</dbReference>
<dbReference type="Pfam" id="PF00005">
    <property type="entry name" value="ABC_tran"/>
    <property type="match status" value="1"/>
</dbReference>
<dbReference type="NCBIfam" id="TIGR01727">
    <property type="entry name" value="oligo_HPY"/>
    <property type="match status" value="1"/>
</dbReference>
<dbReference type="PROSITE" id="PS50893">
    <property type="entry name" value="ABC_TRANSPORTER_2"/>
    <property type="match status" value="1"/>
</dbReference>
<dbReference type="CDD" id="cd03257">
    <property type="entry name" value="ABC_NikE_OppD_transporters"/>
    <property type="match status" value="1"/>
</dbReference>
<dbReference type="InterPro" id="IPR050319">
    <property type="entry name" value="ABC_transp_ATP-bind"/>
</dbReference>
<evidence type="ECO:0000313" key="6">
    <source>
        <dbReference type="Proteomes" id="UP001524478"/>
    </source>
</evidence>
<evidence type="ECO:0000259" key="4">
    <source>
        <dbReference type="PROSITE" id="PS50893"/>
    </source>
</evidence>
<comment type="caution">
    <text evidence="5">The sequence shown here is derived from an EMBL/GenBank/DDBJ whole genome shotgun (WGS) entry which is preliminary data.</text>
</comment>
<dbReference type="Gene3D" id="3.40.50.300">
    <property type="entry name" value="P-loop containing nucleotide triphosphate hydrolases"/>
    <property type="match status" value="1"/>
</dbReference>
<dbReference type="GO" id="GO:0005524">
    <property type="term" value="F:ATP binding"/>
    <property type="evidence" value="ECO:0007669"/>
    <property type="project" value="UniProtKB-KW"/>
</dbReference>
<dbReference type="PANTHER" id="PTHR43776">
    <property type="entry name" value="TRANSPORT ATP-BINDING PROTEIN"/>
    <property type="match status" value="1"/>
</dbReference>
<dbReference type="PANTHER" id="PTHR43776:SF8">
    <property type="entry name" value="ABC TRANSPORTER, ATP-BINDING PROTEIN"/>
    <property type="match status" value="1"/>
</dbReference>
<dbReference type="InterPro" id="IPR003439">
    <property type="entry name" value="ABC_transporter-like_ATP-bd"/>
</dbReference>
<dbReference type="PROSITE" id="PS00211">
    <property type="entry name" value="ABC_TRANSPORTER_1"/>
    <property type="match status" value="1"/>
</dbReference>
<sequence length="329" mass="37054">MEKKSPYIKIDDVSMWYPLKTGFKGGVKGKQWVKAVDGVSLELEKGEVLGVIGESGCGKSTLGRILARLENPTRGDVFIDDISTGELMKNNPKDFRRLVQIVFQNPYDSFTPRDTIEKILMRPLDIHSIGRTLNERRKICLETLESGGLRPAEDIMKRYPHELSGGQLQRISILRAMLLNPKFIIADEPVSMLDVSVRAEIINMLLKLSKEKNAAVIFISHDIALTRYISDKVAVMYLGRVVEYGDSDTVVKDPRHPYTQTLISNCGSINPEEIMNKISIEGEPPTPVNPGPGCYFAPRCFKATDECFKKYPSTYEVWPDHMVACDRLD</sequence>
<keyword evidence="6" id="KW-1185">Reference proteome</keyword>
<gene>
    <name evidence="5" type="ORF">NE686_08300</name>
</gene>
<dbReference type="InterPro" id="IPR027417">
    <property type="entry name" value="P-loop_NTPase"/>
</dbReference>
<dbReference type="SMART" id="SM00382">
    <property type="entry name" value="AAA"/>
    <property type="match status" value="1"/>
</dbReference>
<dbReference type="InterPro" id="IPR003593">
    <property type="entry name" value="AAA+_ATPase"/>
</dbReference>